<sequence>MSEQSEQAEQAESPIHTVYLINPTNSVENDTFRISFFDGVLYWAHSTNFIGFHGGYQTVSTTGINYRFHGNDDHYQVEYICKNTPSSVFKYLREEIQSLDGFHQHVLPTGTGTIILKSEISALRLRVVARNI</sequence>
<name>Q76NU7_DICDI</name>
<proteinExistence type="predicted"/>
<evidence type="ECO:0000313" key="1">
    <source>
        <dbReference type="EMBL" id="EAL68707.1"/>
    </source>
</evidence>
<dbReference type="AlphaFoldDB" id="Q76NU7"/>
<dbReference type="dictyBase" id="DDB_G0277489"/>
<dbReference type="HOGENOM" id="CLU_1921025_0_0_1"/>
<comment type="caution">
    <text evidence="1">The sequence shown here is derived from an EMBL/GenBank/DDBJ whole genome shotgun (WGS) entry which is preliminary data.</text>
</comment>
<gene>
    <name evidence="1" type="ORF">DDB_G0277489</name>
</gene>
<dbReference type="EMBL" id="AAFI02000020">
    <property type="protein sequence ID" value="EAL68707.1"/>
    <property type="molecule type" value="Genomic_DNA"/>
</dbReference>
<dbReference type="InParanoid" id="Q76NU7"/>
<keyword evidence="2" id="KW-1185">Reference proteome</keyword>
<dbReference type="GeneID" id="8621019"/>
<accession>Q76NU7</accession>
<dbReference type="KEGG" id="ddi:DDB_G0277489"/>
<dbReference type="FunCoup" id="Q76NU7">
    <property type="interactions" value="877"/>
</dbReference>
<evidence type="ECO:0000313" key="2">
    <source>
        <dbReference type="Proteomes" id="UP000002195"/>
    </source>
</evidence>
<dbReference type="RefSeq" id="XP_642602.1">
    <property type="nucleotide sequence ID" value="XM_637510.1"/>
</dbReference>
<protein>
    <submittedName>
        <fullName evidence="1">Uncharacterized protein</fullName>
    </submittedName>
</protein>
<accession>Q54ZP0</accession>
<dbReference type="PaxDb" id="44689-DDB0169205"/>
<dbReference type="Proteomes" id="UP000002195">
    <property type="component" value="Unassembled WGS sequence"/>
</dbReference>
<reference evidence="1 2" key="1">
    <citation type="journal article" date="2005" name="Nature">
        <title>The genome of the social amoeba Dictyostelium discoideum.</title>
        <authorList>
            <consortium name="The Dictyostelium discoideum Sequencing Consortium"/>
            <person name="Eichinger L."/>
            <person name="Pachebat J.A."/>
            <person name="Glockner G."/>
            <person name="Rajandream M.A."/>
            <person name="Sucgang R."/>
            <person name="Berriman M."/>
            <person name="Song J."/>
            <person name="Olsen R."/>
            <person name="Szafranski K."/>
            <person name="Xu Q."/>
            <person name="Tunggal B."/>
            <person name="Kummerfeld S."/>
            <person name="Madera M."/>
            <person name="Konfortov B.A."/>
            <person name="Rivero F."/>
            <person name="Bankier A.T."/>
            <person name="Lehmann R."/>
            <person name="Hamlin N."/>
            <person name="Davies R."/>
            <person name="Gaudet P."/>
            <person name="Fey P."/>
            <person name="Pilcher K."/>
            <person name="Chen G."/>
            <person name="Saunders D."/>
            <person name="Sodergren E."/>
            <person name="Davis P."/>
            <person name="Kerhornou A."/>
            <person name="Nie X."/>
            <person name="Hall N."/>
            <person name="Anjard C."/>
            <person name="Hemphill L."/>
            <person name="Bason N."/>
            <person name="Farbrother P."/>
            <person name="Desany B."/>
            <person name="Just E."/>
            <person name="Morio T."/>
            <person name="Rost R."/>
            <person name="Churcher C."/>
            <person name="Cooper J."/>
            <person name="Haydock S."/>
            <person name="van Driessche N."/>
            <person name="Cronin A."/>
            <person name="Goodhead I."/>
            <person name="Muzny D."/>
            <person name="Mourier T."/>
            <person name="Pain A."/>
            <person name="Lu M."/>
            <person name="Harper D."/>
            <person name="Lindsay R."/>
            <person name="Hauser H."/>
            <person name="James K."/>
            <person name="Quiles M."/>
            <person name="Madan Babu M."/>
            <person name="Saito T."/>
            <person name="Buchrieser C."/>
            <person name="Wardroper A."/>
            <person name="Felder M."/>
            <person name="Thangavelu M."/>
            <person name="Johnson D."/>
            <person name="Knights A."/>
            <person name="Loulseged H."/>
            <person name="Mungall K."/>
            <person name="Oliver K."/>
            <person name="Price C."/>
            <person name="Quail M.A."/>
            <person name="Urushihara H."/>
            <person name="Hernandez J."/>
            <person name="Rabbinowitsch E."/>
            <person name="Steffen D."/>
            <person name="Sanders M."/>
            <person name="Ma J."/>
            <person name="Kohara Y."/>
            <person name="Sharp S."/>
            <person name="Simmonds M."/>
            <person name="Spiegler S."/>
            <person name="Tivey A."/>
            <person name="Sugano S."/>
            <person name="White B."/>
            <person name="Walker D."/>
            <person name="Woodward J."/>
            <person name="Winckler T."/>
            <person name="Tanaka Y."/>
            <person name="Shaulsky G."/>
            <person name="Schleicher M."/>
            <person name="Weinstock G."/>
            <person name="Rosenthal A."/>
            <person name="Cox E.C."/>
            <person name="Chisholm R.L."/>
            <person name="Gibbs R."/>
            <person name="Loomis W.F."/>
            <person name="Platzer M."/>
            <person name="Kay R.R."/>
            <person name="Williams J."/>
            <person name="Dear P.H."/>
            <person name="Noegel A.A."/>
            <person name="Barrell B."/>
            <person name="Kuspa A."/>
        </authorList>
    </citation>
    <scope>NUCLEOTIDE SEQUENCE [LARGE SCALE GENOMIC DNA]</scope>
    <source>
        <strain evidence="1 2">AX4</strain>
    </source>
</reference>
<organism evidence="1 2">
    <name type="scientific">Dictyostelium discoideum</name>
    <name type="common">Social amoeba</name>
    <dbReference type="NCBI Taxonomy" id="44689"/>
    <lineage>
        <taxon>Eukaryota</taxon>
        <taxon>Amoebozoa</taxon>
        <taxon>Evosea</taxon>
        <taxon>Eumycetozoa</taxon>
        <taxon>Dictyostelia</taxon>
        <taxon>Dictyosteliales</taxon>
        <taxon>Dictyosteliaceae</taxon>
        <taxon>Dictyostelium</taxon>
    </lineage>
</organism>
<dbReference type="VEuPathDB" id="AmoebaDB:DDB_G0277489"/>